<organism evidence="2 3">
    <name type="scientific">Sphaeroforma arctica JP610</name>
    <dbReference type="NCBI Taxonomy" id="667725"/>
    <lineage>
        <taxon>Eukaryota</taxon>
        <taxon>Ichthyosporea</taxon>
        <taxon>Ichthyophonida</taxon>
        <taxon>Sphaeroforma</taxon>
    </lineage>
</organism>
<evidence type="ECO:0000313" key="3">
    <source>
        <dbReference type="Proteomes" id="UP000054560"/>
    </source>
</evidence>
<evidence type="ECO:0000313" key="2">
    <source>
        <dbReference type="EMBL" id="KNC80298.1"/>
    </source>
</evidence>
<dbReference type="GeneID" id="25907850"/>
<name>A0A0L0FWG6_9EUKA</name>
<reference evidence="2 3" key="1">
    <citation type="submission" date="2011-02" db="EMBL/GenBank/DDBJ databases">
        <title>The Genome Sequence of Sphaeroforma arctica JP610.</title>
        <authorList>
            <consortium name="The Broad Institute Genome Sequencing Platform"/>
            <person name="Russ C."/>
            <person name="Cuomo C."/>
            <person name="Young S.K."/>
            <person name="Zeng Q."/>
            <person name="Gargeya S."/>
            <person name="Alvarado L."/>
            <person name="Berlin A."/>
            <person name="Chapman S.B."/>
            <person name="Chen Z."/>
            <person name="Freedman E."/>
            <person name="Gellesch M."/>
            <person name="Goldberg J."/>
            <person name="Griggs A."/>
            <person name="Gujja S."/>
            <person name="Heilman E."/>
            <person name="Heiman D."/>
            <person name="Howarth C."/>
            <person name="Mehta T."/>
            <person name="Neiman D."/>
            <person name="Pearson M."/>
            <person name="Roberts A."/>
            <person name="Saif S."/>
            <person name="Shea T."/>
            <person name="Shenoy N."/>
            <person name="Sisk P."/>
            <person name="Stolte C."/>
            <person name="Sykes S."/>
            <person name="White J."/>
            <person name="Yandava C."/>
            <person name="Burger G."/>
            <person name="Gray M.W."/>
            <person name="Holland P.W.H."/>
            <person name="King N."/>
            <person name="Lang F.B.F."/>
            <person name="Roger A.J."/>
            <person name="Ruiz-Trillo I."/>
            <person name="Haas B."/>
            <person name="Nusbaum C."/>
            <person name="Birren B."/>
        </authorList>
    </citation>
    <scope>NUCLEOTIDE SEQUENCE [LARGE SCALE GENOMIC DNA]</scope>
    <source>
        <strain evidence="2 3">JP610</strain>
    </source>
</reference>
<accession>A0A0L0FWG6</accession>
<sequence>MLNTRYEERPPRGTGTQRNADGEDGTEADVQTKEIGYVRPARITVGAFVEIINLGETTYDALLRPNKARNLCVRRRGTDIDCRTVVEQGHGLLPIVTVEHPYKPLWTLIAKVN</sequence>
<gene>
    <name evidence="2" type="ORF">SARC_07346</name>
</gene>
<dbReference type="AlphaFoldDB" id="A0A0L0FWG6"/>
<feature type="compositionally biased region" description="Basic and acidic residues" evidence="1">
    <location>
        <begin position="1"/>
        <end position="11"/>
    </location>
</feature>
<dbReference type="EMBL" id="KQ242171">
    <property type="protein sequence ID" value="KNC80298.1"/>
    <property type="molecule type" value="Genomic_DNA"/>
</dbReference>
<keyword evidence="3" id="KW-1185">Reference proteome</keyword>
<evidence type="ECO:0000256" key="1">
    <source>
        <dbReference type="SAM" id="MobiDB-lite"/>
    </source>
</evidence>
<dbReference type="Proteomes" id="UP000054560">
    <property type="component" value="Unassembled WGS sequence"/>
</dbReference>
<proteinExistence type="predicted"/>
<feature type="region of interest" description="Disordered" evidence="1">
    <location>
        <begin position="1"/>
        <end position="33"/>
    </location>
</feature>
<protein>
    <submittedName>
        <fullName evidence="2">Uncharacterized protein</fullName>
    </submittedName>
</protein>
<dbReference type="RefSeq" id="XP_014154200.1">
    <property type="nucleotide sequence ID" value="XM_014298725.1"/>
</dbReference>